<organism evidence="1 2">
    <name type="scientific">Stomatobaculum longum</name>
    <dbReference type="NCBI Taxonomy" id="796942"/>
    <lineage>
        <taxon>Bacteria</taxon>
        <taxon>Bacillati</taxon>
        <taxon>Bacillota</taxon>
        <taxon>Clostridia</taxon>
        <taxon>Lachnospirales</taxon>
        <taxon>Lachnospiraceae</taxon>
        <taxon>Stomatobaculum</taxon>
    </lineage>
</organism>
<comment type="caution">
    <text evidence="1">The sequence shown here is derived from an EMBL/GenBank/DDBJ whole genome shotgun (WGS) entry which is preliminary data.</text>
</comment>
<name>A0AA36Y3K5_9FIRM</name>
<dbReference type="InterPro" id="IPR053842">
    <property type="entry name" value="NikA-like"/>
</dbReference>
<dbReference type="EMBL" id="AGEL01000014">
    <property type="protein sequence ID" value="EHO15822.1"/>
    <property type="molecule type" value="Genomic_DNA"/>
</dbReference>
<dbReference type="AlphaFoldDB" id="A0AA36Y3K5"/>
<proteinExistence type="predicted"/>
<evidence type="ECO:0008006" key="3">
    <source>
        <dbReference type="Google" id="ProtNLM"/>
    </source>
</evidence>
<evidence type="ECO:0000313" key="1">
    <source>
        <dbReference type="EMBL" id="EHO15822.1"/>
    </source>
</evidence>
<protein>
    <recommendedName>
        <fullName evidence="3">Bacterial mobilisation domain-containing protein</fullName>
    </recommendedName>
</protein>
<reference evidence="1 2" key="1">
    <citation type="submission" date="2011-10" db="EMBL/GenBank/DDBJ databases">
        <title>The Genome Sequence of Lachnospiraceae bacterium ACC2.</title>
        <authorList>
            <consortium name="The Broad Institute Genome Sequencing Platform"/>
            <person name="Earl A."/>
            <person name="Ward D."/>
            <person name="Feldgarden M."/>
            <person name="Gevers D."/>
            <person name="Sizova M."/>
            <person name="Hazen A."/>
            <person name="Epstein S."/>
            <person name="Young S.K."/>
            <person name="Zeng Q."/>
            <person name="Gargeya S."/>
            <person name="Fitzgerald M."/>
            <person name="Haas B."/>
            <person name="Abouelleil A."/>
            <person name="Alvarado L."/>
            <person name="Arachchi H.M."/>
            <person name="Berlin A."/>
            <person name="Brown A."/>
            <person name="Chapman S.B."/>
            <person name="Chen Z."/>
            <person name="Dunbar C."/>
            <person name="Freedman E."/>
            <person name="Gearin G."/>
            <person name="Goldberg J."/>
            <person name="Griggs A."/>
            <person name="Gujja S."/>
            <person name="Heiman D."/>
            <person name="Howarth C."/>
            <person name="Larson L."/>
            <person name="Lui A."/>
            <person name="MacDonald P.J.P."/>
            <person name="Montmayeur A."/>
            <person name="Murphy C."/>
            <person name="Neiman D."/>
            <person name="Pearson M."/>
            <person name="Priest M."/>
            <person name="Roberts A."/>
            <person name="Saif S."/>
            <person name="Shea T."/>
            <person name="Shenoy N."/>
            <person name="Sisk P."/>
            <person name="Stolte C."/>
            <person name="Sykes S."/>
            <person name="Wortman J."/>
            <person name="Nusbaum C."/>
            <person name="Birren B."/>
        </authorList>
    </citation>
    <scope>NUCLEOTIDE SEQUENCE [LARGE SCALE GENOMIC DNA]</scope>
    <source>
        <strain evidence="1 2">ACC2</strain>
    </source>
</reference>
<dbReference type="RefSeq" id="WP_009533553.1">
    <property type="nucleotide sequence ID" value="NZ_JH590864.1"/>
</dbReference>
<keyword evidence="2" id="KW-1185">Reference proteome</keyword>
<accession>A0AA36Y3K5</accession>
<dbReference type="Proteomes" id="UP000018466">
    <property type="component" value="Unassembled WGS sequence"/>
</dbReference>
<dbReference type="GeneID" id="86941458"/>
<sequence>MGRQEKRLEVRLTEEELHLMEEKMKRAGIKNKSAYFRKMVIDGYLIQMDLSCVQEMIRLLRINANNLNQYARKANECGFVYLEDIQSLQKQQKLMWIEMRKILEELSKLGQH</sequence>
<gene>
    <name evidence="1" type="ORF">HMPREF9623_01733</name>
</gene>
<dbReference type="Pfam" id="PF21983">
    <property type="entry name" value="NikA-like"/>
    <property type="match status" value="1"/>
</dbReference>
<evidence type="ECO:0000313" key="2">
    <source>
        <dbReference type="Proteomes" id="UP000018466"/>
    </source>
</evidence>